<feature type="transmembrane region" description="Helical" evidence="5">
    <location>
        <begin position="252"/>
        <end position="273"/>
    </location>
</feature>
<evidence type="ECO:0000256" key="1">
    <source>
        <dbReference type="ARBA" id="ARBA00004141"/>
    </source>
</evidence>
<dbReference type="SUPFAM" id="SSF81340">
    <property type="entry name" value="Clc chloride channel"/>
    <property type="match status" value="1"/>
</dbReference>
<dbReference type="RefSeq" id="WP_196938778.1">
    <property type="nucleotide sequence ID" value="NZ_MU158689.1"/>
</dbReference>
<protein>
    <submittedName>
        <fullName evidence="6">Chloride channel protein</fullName>
    </submittedName>
</protein>
<feature type="transmembrane region" description="Helical" evidence="5">
    <location>
        <begin position="367"/>
        <end position="387"/>
    </location>
</feature>
<sequence length="407" mass="44721">MPIPPLSVRLRRLIKWSIIVIVIGIPVGTISAGFLVALNYVTDVREENTWLILFLPFAGFLIVFLYKKYGYRADKGNNLILEEYYRPSAPIPWIMAPLIILTTLLTHLFGGSAGREGTAVQYGASVADQFSRYLSFTKKERRMVLCCGIAAGFASLFGTPFAAAVFAVEIFRIGKLRHQILLPALIAAYLAHVTCLIWNAPHTRYPNVIIPDLITTDVFWIVGLGLLCGITARLFIYSGNLFDQLSRRIPNAYLRVIIGSILLIICTICLGTTKYIGLGLPIIADSFQQPQALYDFFIKIVLTTLTLSIGFKGGEVTPLFFIGATLASALSLYIPVDILLLTAVGFVSVFAGSTKTPLACTIMAMELFGLPVGMCAFLGCFSAVMISGRKGIYGSQRNIKFWSKSER</sequence>
<keyword evidence="7" id="KW-1185">Reference proteome</keyword>
<dbReference type="Pfam" id="PF00654">
    <property type="entry name" value="Voltage_CLC"/>
    <property type="match status" value="1"/>
</dbReference>
<dbReference type="EMBL" id="PSKQ01000006">
    <property type="protein sequence ID" value="MBE8719115.1"/>
    <property type="molecule type" value="Genomic_DNA"/>
</dbReference>
<dbReference type="InterPro" id="IPR014743">
    <property type="entry name" value="Cl-channel_core"/>
</dbReference>
<accession>A0ABR9T195</accession>
<dbReference type="InterPro" id="IPR001807">
    <property type="entry name" value="ClC"/>
</dbReference>
<feature type="transmembrane region" description="Helical" evidence="5">
    <location>
        <begin position="142"/>
        <end position="168"/>
    </location>
</feature>
<dbReference type="Proteomes" id="UP000618319">
    <property type="component" value="Unassembled WGS sequence"/>
</dbReference>
<dbReference type="Gene3D" id="1.10.3080.10">
    <property type="entry name" value="Clc chloride channel"/>
    <property type="match status" value="1"/>
</dbReference>
<keyword evidence="4 5" id="KW-0472">Membrane</keyword>
<feature type="transmembrane region" description="Helical" evidence="5">
    <location>
        <begin position="50"/>
        <end position="69"/>
    </location>
</feature>
<keyword evidence="2 5" id="KW-0812">Transmembrane</keyword>
<dbReference type="PANTHER" id="PTHR43427">
    <property type="entry name" value="CHLORIDE CHANNEL PROTEIN CLC-E"/>
    <property type="match status" value="1"/>
</dbReference>
<gene>
    <name evidence="6" type="ORF">C4F40_00025</name>
</gene>
<evidence type="ECO:0000256" key="5">
    <source>
        <dbReference type="SAM" id="Phobius"/>
    </source>
</evidence>
<feature type="transmembrane region" description="Helical" evidence="5">
    <location>
        <begin position="219"/>
        <end position="240"/>
    </location>
</feature>
<evidence type="ECO:0000256" key="3">
    <source>
        <dbReference type="ARBA" id="ARBA00022989"/>
    </source>
</evidence>
<evidence type="ECO:0000256" key="4">
    <source>
        <dbReference type="ARBA" id="ARBA00023136"/>
    </source>
</evidence>
<feature type="transmembrane region" description="Helical" evidence="5">
    <location>
        <begin position="180"/>
        <end position="199"/>
    </location>
</feature>
<dbReference type="PANTHER" id="PTHR43427:SF12">
    <property type="entry name" value="CHLORIDE TRANSPORTER"/>
    <property type="match status" value="1"/>
</dbReference>
<feature type="transmembrane region" description="Helical" evidence="5">
    <location>
        <begin position="293"/>
        <end position="311"/>
    </location>
</feature>
<evidence type="ECO:0000256" key="2">
    <source>
        <dbReference type="ARBA" id="ARBA00022692"/>
    </source>
</evidence>
<organism evidence="6 7">
    <name type="scientific">Sphingobacterium pedocola</name>
    <dbReference type="NCBI Taxonomy" id="2082722"/>
    <lineage>
        <taxon>Bacteria</taxon>
        <taxon>Pseudomonadati</taxon>
        <taxon>Bacteroidota</taxon>
        <taxon>Sphingobacteriia</taxon>
        <taxon>Sphingobacteriales</taxon>
        <taxon>Sphingobacteriaceae</taxon>
        <taxon>Sphingobacterium</taxon>
    </lineage>
</organism>
<reference evidence="6 7" key="1">
    <citation type="submission" date="2018-02" db="EMBL/GenBank/DDBJ databases">
        <title>Sphingobacterium KA21.</title>
        <authorList>
            <person name="Vasarhelyi B.M."/>
            <person name="Deshmukh S."/>
            <person name="Balint B."/>
            <person name="Kukolya J."/>
        </authorList>
    </citation>
    <scope>NUCLEOTIDE SEQUENCE [LARGE SCALE GENOMIC DNA]</scope>
    <source>
        <strain evidence="6 7">Ka21</strain>
    </source>
</reference>
<evidence type="ECO:0000313" key="6">
    <source>
        <dbReference type="EMBL" id="MBE8719115.1"/>
    </source>
</evidence>
<dbReference type="InterPro" id="IPR050368">
    <property type="entry name" value="ClC-type_chloride_channel"/>
</dbReference>
<feature type="transmembrane region" description="Helical" evidence="5">
    <location>
        <begin position="16"/>
        <end position="38"/>
    </location>
</feature>
<evidence type="ECO:0000313" key="7">
    <source>
        <dbReference type="Proteomes" id="UP000618319"/>
    </source>
</evidence>
<name>A0ABR9T195_9SPHI</name>
<comment type="subcellular location">
    <subcellularLocation>
        <location evidence="1">Membrane</location>
        <topology evidence="1">Multi-pass membrane protein</topology>
    </subcellularLocation>
</comment>
<proteinExistence type="predicted"/>
<comment type="caution">
    <text evidence="6">The sequence shown here is derived from an EMBL/GenBank/DDBJ whole genome shotgun (WGS) entry which is preliminary data.</text>
</comment>
<keyword evidence="3 5" id="KW-1133">Transmembrane helix</keyword>
<feature type="transmembrane region" description="Helical" evidence="5">
    <location>
        <begin position="318"/>
        <end position="347"/>
    </location>
</feature>
<feature type="transmembrane region" description="Helical" evidence="5">
    <location>
        <begin position="90"/>
        <end position="109"/>
    </location>
</feature>